<reference evidence="2" key="1">
    <citation type="journal article" date="2020" name="Stud. Mycol.">
        <title>101 Dothideomycetes genomes: a test case for predicting lifestyles and emergence of pathogens.</title>
        <authorList>
            <person name="Haridas S."/>
            <person name="Albert R."/>
            <person name="Binder M."/>
            <person name="Bloem J."/>
            <person name="Labutti K."/>
            <person name="Salamov A."/>
            <person name="Andreopoulos B."/>
            <person name="Baker S."/>
            <person name="Barry K."/>
            <person name="Bills G."/>
            <person name="Bluhm B."/>
            <person name="Cannon C."/>
            <person name="Castanera R."/>
            <person name="Culley D."/>
            <person name="Daum C."/>
            <person name="Ezra D."/>
            <person name="Gonzalez J."/>
            <person name="Henrissat B."/>
            <person name="Kuo A."/>
            <person name="Liang C."/>
            <person name="Lipzen A."/>
            <person name="Lutzoni F."/>
            <person name="Magnuson J."/>
            <person name="Mondo S."/>
            <person name="Nolan M."/>
            <person name="Ohm R."/>
            <person name="Pangilinan J."/>
            <person name="Park H.-J."/>
            <person name="Ramirez L."/>
            <person name="Alfaro M."/>
            <person name="Sun H."/>
            <person name="Tritt A."/>
            <person name="Yoshinaga Y."/>
            <person name="Zwiers L.-H."/>
            <person name="Turgeon B."/>
            <person name="Goodwin S."/>
            <person name="Spatafora J."/>
            <person name="Crous P."/>
            <person name="Grigoriev I."/>
        </authorList>
    </citation>
    <scope>NUCLEOTIDE SEQUENCE</scope>
    <source>
        <strain evidence="2">CBS 113979</strain>
    </source>
</reference>
<dbReference type="AlphaFoldDB" id="A0A6G1HA72"/>
<evidence type="ECO:0000259" key="1">
    <source>
        <dbReference type="Pfam" id="PF10441"/>
    </source>
</evidence>
<dbReference type="OrthoDB" id="160374at2759"/>
<feature type="domain" description="Nucleolar 27S pre-rRNA processing Urb2/Npa2 C-terminal" evidence="1">
    <location>
        <begin position="367"/>
        <end position="603"/>
    </location>
</feature>
<dbReference type="PANTHER" id="PTHR15682">
    <property type="entry name" value="UNHEALTHY RIBOSOME BIOGENESIS PROTEIN 2 HOMOLOG"/>
    <property type="match status" value="1"/>
</dbReference>
<dbReference type="Pfam" id="PF10441">
    <property type="entry name" value="Urb2"/>
    <property type="match status" value="1"/>
</dbReference>
<dbReference type="PANTHER" id="PTHR15682:SF2">
    <property type="entry name" value="UNHEALTHY RIBOSOME BIOGENESIS PROTEIN 2 HOMOLOG"/>
    <property type="match status" value="1"/>
</dbReference>
<keyword evidence="3" id="KW-1185">Reference proteome</keyword>
<name>A0A6G1HA72_9PEZI</name>
<dbReference type="InterPro" id="IPR052609">
    <property type="entry name" value="Ribosome_Biogenesis_Reg"/>
</dbReference>
<dbReference type="Proteomes" id="UP000800041">
    <property type="component" value="Unassembled WGS sequence"/>
</dbReference>
<sequence length="608" mass="67662">MLCFNPSPRKPKSLSLSPDGWVRQRELIINTCSDYFRAGSDAQQVPSMEKAMVLMIRLMRVSNNTAKICSNPAVLWDIAVRIDALPDSDNTTLLRFFERLVELILVPIAKMQSETRYRAFLSDFTEMLLSALETLSSYERHIGTLILLKVSVPVLVQHGDTLIGTSAVVHRHVEVLRASAAACLDVEEKLLKPISVHLSEAVIALPADTRLSSRMLHLTLLQRSCLTLLAADVVDQYKSLLADKKYSINDQQKVSLFGLHALTMSPSELFQYGLSLFPSGLPPLLYAKIRNPFADVMSNIADEEKAAVALASGAGLLSVTGSQFVEIIVKLLRPPEDGLESSKARMLLDEPLSHLSSLSNPRTLDNCFVCVDVALQDKPSLLIQSSIETLVSQLFALTCPSAPPLPTDLAKPIYSNMCNTLTLIISLHRKSLHRRFHILLPLLERLLTCLYIPFHGRNNNTSSSGSKLSHPPWLDAREHPLARQQAALFTRVLTTLCEPTLSSVSFYHHHHNHSRGKSSAPLTDPIKQYRAYTSQFMTNVLARYCSLQLQGTLDPKVRTGLMPGIWSVMGTVEVEHMRAMRAGLGQAEREVWGGLFEDWKGGKKRKFE</sequence>
<dbReference type="GO" id="GO:0042254">
    <property type="term" value="P:ribosome biogenesis"/>
    <property type="evidence" value="ECO:0007669"/>
    <property type="project" value="TreeGrafter"/>
</dbReference>
<gene>
    <name evidence="2" type="ORF">K402DRAFT_244185</name>
</gene>
<dbReference type="GO" id="GO:0005730">
    <property type="term" value="C:nucleolus"/>
    <property type="evidence" value="ECO:0007669"/>
    <property type="project" value="TreeGrafter"/>
</dbReference>
<dbReference type="EMBL" id="ML977143">
    <property type="protein sequence ID" value="KAF1989952.1"/>
    <property type="molecule type" value="Genomic_DNA"/>
</dbReference>
<accession>A0A6G1HA72</accession>
<protein>
    <recommendedName>
        <fullName evidence="1">Nucleolar 27S pre-rRNA processing Urb2/Npa2 C-terminal domain-containing protein</fullName>
    </recommendedName>
</protein>
<evidence type="ECO:0000313" key="3">
    <source>
        <dbReference type="Proteomes" id="UP000800041"/>
    </source>
</evidence>
<organism evidence="2 3">
    <name type="scientific">Aulographum hederae CBS 113979</name>
    <dbReference type="NCBI Taxonomy" id="1176131"/>
    <lineage>
        <taxon>Eukaryota</taxon>
        <taxon>Fungi</taxon>
        <taxon>Dikarya</taxon>
        <taxon>Ascomycota</taxon>
        <taxon>Pezizomycotina</taxon>
        <taxon>Dothideomycetes</taxon>
        <taxon>Pleosporomycetidae</taxon>
        <taxon>Aulographales</taxon>
        <taxon>Aulographaceae</taxon>
    </lineage>
</organism>
<proteinExistence type="predicted"/>
<evidence type="ECO:0000313" key="2">
    <source>
        <dbReference type="EMBL" id="KAF1989952.1"/>
    </source>
</evidence>
<dbReference type="InterPro" id="IPR018849">
    <property type="entry name" value="Urb2/Npa2_C"/>
</dbReference>